<keyword evidence="1" id="KW-0449">Lipoprotein</keyword>
<dbReference type="STRING" id="1094466.KQS_10465"/>
<gene>
    <name evidence="1" type="ordered locus">KQS_10465</name>
</gene>
<keyword evidence="2" id="KW-1185">Reference proteome</keyword>
<dbReference type="HOGENOM" id="CLU_1029549_0_0_10"/>
<organism evidence="1 2">
    <name type="scientific">Flavobacterium indicum (strain DSM 17447 / CIP 109464 / GPTSA100-9)</name>
    <dbReference type="NCBI Taxonomy" id="1094466"/>
    <lineage>
        <taxon>Bacteria</taxon>
        <taxon>Pseudomonadati</taxon>
        <taxon>Bacteroidota</taxon>
        <taxon>Flavobacteriia</taxon>
        <taxon>Flavobacteriales</taxon>
        <taxon>Flavobacteriaceae</taxon>
        <taxon>Flavobacterium</taxon>
    </lineage>
</organism>
<dbReference type="AlphaFoldDB" id="H8XVQ7"/>
<dbReference type="Proteomes" id="UP000007599">
    <property type="component" value="Chromosome I"/>
</dbReference>
<sequence>MKNLKMYITAFVLSTLFSCNRNEDNIDRNADSELVTANAIADYSSEIDFNYSIDLANSYSSYSNKLSSNETMASCATISVNNSNPGVFPKVFTVDFGIGCTLNGVTRSGVLTITLSDYLLNNGSVLTIERSNYYVNNNKIEGTVVYTNQTTNATIPKWSRTITNGKITFANGAIFTHNGTRTVQQIEGVGTAILADNVYEILSGTHTVNRPNGTSLTATVITPLIKKFACNYISQGSLNLQGTYLNGILDYGNNTCDNQATYTHSNGQTYTISL</sequence>
<dbReference type="RefSeq" id="WP_014389139.1">
    <property type="nucleotide sequence ID" value="NC_017025.1"/>
</dbReference>
<evidence type="ECO:0000313" key="2">
    <source>
        <dbReference type="Proteomes" id="UP000007599"/>
    </source>
</evidence>
<name>H8XVQ7_FLAIG</name>
<dbReference type="PROSITE" id="PS51257">
    <property type="entry name" value="PROKAR_LIPOPROTEIN"/>
    <property type="match status" value="1"/>
</dbReference>
<proteinExistence type="predicted"/>
<dbReference type="eggNOG" id="ENOG5032YIN">
    <property type="taxonomic scope" value="Bacteria"/>
</dbReference>
<reference evidence="2" key="2">
    <citation type="submission" date="2012-03" db="EMBL/GenBank/DDBJ databases">
        <title>Complete genome sequence of Flavobacterium indicum GPTSA100-9T, isolated from warm spring water.</title>
        <authorList>
            <person name="Barbier P."/>
            <person name="Houel A."/>
            <person name="Loux V."/>
            <person name="Poulain J."/>
            <person name="Bernardet J.-F."/>
            <person name="Touchon M."/>
            <person name="Duchaud E."/>
        </authorList>
    </citation>
    <scope>NUCLEOTIDE SEQUENCE [LARGE SCALE GENOMIC DNA]</scope>
    <source>
        <strain evidence="2">DSM 17447 / CIP 109464 / GPTSA100-9</strain>
    </source>
</reference>
<dbReference type="PATRIC" id="fig|1094466.5.peg.2056"/>
<accession>H8XVQ7</accession>
<evidence type="ECO:0000313" key="1">
    <source>
        <dbReference type="EMBL" id="CCG54021.1"/>
    </source>
</evidence>
<protein>
    <submittedName>
        <fullName evidence="1">Probable lipoprotein</fullName>
    </submittedName>
</protein>
<dbReference type="EMBL" id="HE774682">
    <property type="protein sequence ID" value="CCG54021.1"/>
    <property type="molecule type" value="Genomic_DNA"/>
</dbReference>
<reference evidence="1 2" key="1">
    <citation type="journal article" date="2012" name="J. Bacteriol.">
        <title>Complete Genome Sequence of Flavobacterium indicum GPSTA100-9T, Isolated from Warm Spring Water.</title>
        <authorList>
            <person name="Barbier P."/>
            <person name="Houel A."/>
            <person name="Loux V."/>
            <person name="Poulain J."/>
            <person name="Bernardet J.F."/>
            <person name="Touchon M."/>
            <person name="Duchaud E."/>
        </authorList>
    </citation>
    <scope>NUCLEOTIDE SEQUENCE [LARGE SCALE GENOMIC DNA]</scope>
    <source>
        <strain evidence="2">DSM 17447 / CIP 109464 / GPTSA100-9</strain>
    </source>
</reference>
<dbReference type="KEGG" id="fin:KQS_10465"/>
<dbReference type="OrthoDB" id="1114031at2"/>